<organism evidence="1 2">
    <name type="scientific">Ephemerocybe angulata</name>
    <dbReference type="NCBI Taxonomy" id="980116"/>
    <lineage>
        <taxon>Eukaryota</taxon>
        <taxon>Fungi</taxon>
        <taxon>Dikarya</taxon>
        <taxon>Basidiomycota</taxon>
        <taxon>Agaricomycotina</taxon>
        <taxon>Agaricomycetes</taxon>
        <taxon>Agaricomycetidae</taxon>
        <taxon>Agaricales</taxon>
        <taxon>Agaricineae</taxon>
        <taxon>Psathyrellaceae</taxon>
        <taxon>Ephemerocybe</taxon>
    </lineage>
</organism>
<protein>
    <submittedName>
        <fullName evidence="1">Uncharacterized protein</fullName>
    </submittedName>
</protein>
<dbReference type="EMBL" id="JAACJK010000002">
    <property type="protein sequence ID" value="KAF5340979.1"/>
    <property type="molecule type" value="Genomic_DNA"/>
</dbReference>
<evidence type="ECO:0000313" key="1">
    <source>
        <dbReference type="EMBL" id="KAF5340979.1"/>
    </source>
</evidence>
<dbReference type="Proteomes" id="UP000541558">
    <property type="component" value="Unassembled WGS sequence"/>
</dbReference>
<dbReference type="AlphaFoldDB" id="A0A8H5FLA2"/>
<proteinExistence type="predicted"/>
<keyword evidence="2" id="KW-1185">Reference proteome</keyword>
<dbReference type="OrthoDB" id="10450723at2759"/>
<gene>
    <name evidence="1" type="ORF">D9611_005881</name>
</gene>
<sequence length="308" mass="33569">MWIDVIAGLVLRILISAIIIDASAYLRSGVSAVVKLTKELNRVASREQSHKDSVAQTFRLDHSIRRNFVSTFSDPGSTELLSFDTPSSAARLLDYAKVRIGLRGPGMVGKSGSWGSAKVHGDIVFTREIVAVSLPQTKIFAVHGVVMGFRGVEANRGSVEFAAALGAMGFSRQSRLVLLASREFSKSRLGSEAEVTMGSSRVTRMEGYVGLRLGVSQISVVSRKLDERDTVVEGLLVQLAYGLRCKAVQRMFGCLGMCHGFPTLVRVKRRVSRCTQHVKAPQDLSYLANLDYDCTTNQFAEHAAVGGW</sequence>
<accession>A0A8H5FLA2</accession>
<evidence type="ECO:0000313" key="2">
    <source>
        <dbReference type="Proteomes" id="UP000541558"/>
    </source>
</evidence>
<comment type="caution">
    <text evidence="1">The sequence shown here is derived from an EMBL/GenBank/DDBJ whole genome shotgun (WGS) entry which is preliminary data.</text>
</comment>
<reference evidence="1 2" key="1">
    <citation type="journal article" date="2020" name="ISME J.">
        <title>Uncovering the hidden diversity of litter-decomposition mechanisms in mushroom-forming fungi.</title>
        <authorList>
            <person name="Floudas D."/>
            <person name="Bentzer J."/>
            <person name="Ahren D."/>
            <person name="Johansson T."/>
            <person name="Persson P."/>
            <person name="Tunlid A."/>
        </authorList>
    </citation>
    <scope>NUCLEOTIDE SEQUENCE [LARGE SCALE GENOMIC DNA]</scope>
    <source>
        <strain evidence="1 2">CBS 175.51</strain>
    </source>
</reference>
<name>A0A8H5FLA2_9AGAR</name>